<evidence type="ECO:0000313" key="4">
    <source>
        <dbReference type="EMBL" id="CAE8588918.1"/>
    </source>
</evidence>
<proteinExistence type="predicted"/>
<organism evidence="5 7">
    <name type="scientific">Polarella glacialis</name>
    <name type="common">Dinoflagellate</name>
    <dbReference type="NCBI Taxonomy" id="89957"/>
    <lineage>
        <taxon>Eukaryota</taxon>
        <taxon>Sar</taxon>
        <taxon>Alveolata</taxon>
        <taxon>Dinophyceae</taxon>
        <taxon>Suessiales</taxon>
        <taxon>Suessiaceae</taxon>
        <taxon>Polarella</taxon>
    </lineage>
</organism>
<keyword evidence="7" id="KW-1185">Reference proteome</keyword>
<evidence type="ECO:0000256" key="2">
    <source>
        <dbReference type="SAM" id="Phobius"/>
    </source>
</evidence>
<keyword evidence="3" id="KW-0732">Signal</keyword>
<name>A0A813FIF0_POLGL</name>
<dbReference type="EMBL" id="CAJNNV010025129">
    <property type="protein sequence ID" value="CAE8612547.1"/>
    <property type="molecule type" value="Genomic_DNA"/>
</dbReference>
<protein>
    <submittedName>
        <fullName evidence="5">Uncharacterized protein</fullName>
    </submittedName>
</protein>
<dbReference type="AlphaFoldDB" id="A0A813FIF0"/>
<evidence type="ECO:0000313" key="7">
    <source>
        <dbReference type="Proteomes" id="UP000654075"/>
    </source>
</evidence>
<evidence type="ECO:0000313" key="5">
    <source>
        <dbReference type="EMBL" id="CAE8612547.1"/>
    </source>
</evidence>
<comment type="caution">
    <text evidence="5">The sequence shown here is derived from an EMBL/GenBank/DDBJ whole genome shotgun (WGS) entry which is preliminary data.</text>
</comment>
<feature type="chain" id="PRO_5036221951" evidence="3">
    <location>
        <begin position="20"/>
        <end position="202"/>
    </location>
</feature>
<dbReference type="EMBL" id="CAJNNW010036498">
    <property type="protein sequence ID" value="CAE8734952.1"/>
    <property type="molecule type" value="Genomic_DNA"/>
</dbReference>
<feature type="region of interest" description="Disordered" evidence="1">
    <location>
        <begin position="141"/>
        <end position="161"/>
    </location>
</feature>
<feature type="transmembrane region" description="Helical" evidence="2">
    <location>
        <begin position="177"/>
        <end position="198"/>
    </location>
</feature>
<accession>A0A813FIF0</accession>
<evidence type="ECO:0000256" key="1">
    <source>
        <dbReference type="SAM" id="MobiDB-lite"/>
    </source>
</evidence>
<keyword evidence="2" id="KW-0812">Transmembrane</keyword>
<keyword evidence="2" id="KW-0472">Membrane</keyword>
<reference evidence="5" key="1">
    <citation type="submission" date="2021-02" db="EMBL/GenBank/DDBJ databases">
        <authorList>
            <person name="Dougan E. K."/>
            <person name="Rhodes N."/>
            <person name="Thang M."/>
            <person name="Chan C."/>
        </authorList>
    </citation>
    <scope>NUCLEOTIDE SEQUENCE</scope>
</reference>
<feature type="signal peptide" evidence="3">
    <location>
        <begin position="1"/>
        <end position="19"/>
    </location>
</feature>
<sequence length="202" mass="21307">MTLLLITALALSFTALSAAALADQQSKLWLAPLILFCAALVSGAADRDWCKVEFLSFRYMQQQSQQVAYHHHRRAEAAHQGPSGSMHIFGHQRPLCKTVPFVTLSTAGAGSSRSDDESGSAVAAAGCRACSSATRSSSEASSMQASAPVQAPGEPPSAAARALPTRAWRSNPHAMQAVLTVDIMLNLFIAAVLCKLVVSKLT</sequence>
<dbReference type="Proteomes" id="UP000626109">
    <property type="component" value="Unassembled WGS sequence"/>
</dbReference>
<evidence type="ECO:0000313" key="6">
    <source>
        <dbReference type="EMBL" id="CAE8734952.1"/>
    </source>
</evidence>
<evidence type="ECO:0000256" key="3">
    <source>
        <dbReference type="SAM" id="SignalP"/>
    </source>
</evidence>
<dbReference type="EMBL" id="CAJNNV010003385">
    <property type="protein sequence ID" value="CAE8588918.1"/>
    <property type="molecule type" value="Genomic_DNA"/>
</dbReference>
<dbReference type="Proteomes" id="UP000654075">
    <property type="component" value="Unassembled WGS sequence"/>
</dbReference>
<gene>
    <name evidence="5" type="ORF">PGLA1383_LOCUS30356</name>
    <name evidence="4" type="ORF">PGLA1383_LOCUS7701</name>
    <name evidence="6" type="ORF">PGLA2088_LOCUS47588</name>
</gene>
<feature type="transmembrane region" description="Helical" evidence="2">
    <location>
        <begin position="28"/>
        <end position="45"/>
    </location>
</feature>
<keyword evidence="2" id="KW-1133">Transmembrane helix</keyword>